<keyword evidence="3" id="KW-1185">Reference proteome</keyword>
<dbReference type="KEGG" id="pgin:FRZ67_18215"/>
<dbReference type="OrthoDB" id="621906at2"/>
<sequence>MKPIISRLSQHSTLFFFPLLLLLRWKWRNYIFIVLGIIILAGCFRKFYNTGTTTNVDSNMIERLKAENKYFIIHYRDTILQLDNISIGNNVLTGKSGQLSTEHTSQLNPESNKPNPFKNANKAAVLSEVHLYVNNDKKTTLENPEVNVPLSDIYRMDVYEFNKGRTSTSTIISIVGIVTTATLVAVIIGGIIGSSSSGGYNGGSDTTSCGCPQVYVEQKGNFDYQNGIFSGAVYANLERMDYLPLGNIEPENSAIRLRISGHEDEIQYLNSAQLIGVYHKEGSTILADRYGKFYSISNPSLPEIAMGSDKKDLKEVLSKADGTSFSFNTYDSQETYSKAYLNFKKPLENRKAKLVVRVKNSNWAALLNQEYTLLFGEDYSRYRDYWENTSPAKMEAFILNQGLPIKVYVKNGEKWEYAGYFPLSGTENYRDMVMEIKLPENTSKDLRIKLETVYRFWDLDYAAIDYDEGDSLQTFTIDPVSAKNMLKEDQKDQLVKTDKIYSLLNKDESIDLEFHVPEKNRTNTVSYFLASGGYYHIQNTYPVKANVSRLKQFKKPGEFDRFSREKYLEMEQLQSLANQVRHSSN</sequence>
<accession>A0A5B8VDS3</accession>
<dbReference type="AlphaFoldDB" id="A0A5B8VDS3"/>
<proteinExistence type="predicted"/>
<keyword evidence="1" id="KW-0472">Membrane</keyword>
<feature type="transmembrane region" description="Helical" evidence="1">
    <location>
        <begin position="27"/>
        <end position="44"/>
    </location>
</feature>
<evidence type="ECO:0000313" key="2">
    <source>
        <dbReference type="EMBL" id="QEC69153.1"/>
    </source>
</evidence>
<keyword evidence="1" id="KW-0812">Transmembrane</keyword>
<protein>
    <submittedName>
        <fullName evidence="2">Uncharacterized protein</fullName>
    </submittedName>
</protein>
<dbReference type="Proteomes" id="UP000321533">
    <property type="component" value="Chromosome"/>
</dbReference>
<reference evidence="2 3" key="1">
    <citation type="journal article" date="2016" name="Int. J. Syst. Evol. Microbiol.">
        <title>Panacibacter ginsenosidivorans gen. nov., sp. nov., with ginsenoside converting activity isolated from soil of a ginseng field.</title>
        <authorList>
            <person name="Siddiqi M.Z."/>
            <person name="Muhammad Shafi S."/>
            <person name="Choi K.D."/>
            <person name="Im W.T."/>
        </authorList>
    </citation>
    <scope>NUCLEOTIDE SEQUENCE [LARGE SCALE GENOMIC DNA]</scope>
    <source>
        <strain evidence="2 3">Gsoil1550</strain>
    </source>
</reference>
<evidence type="ECO:0000256" key="1">
    <source>
        <dbReference type="SAM" id="Phobius"/>
    </source>
</evidence>
<feature type="transmembrane region" description="Helical" evidence="1">
    <location>
        <begin position="171"/>
        <end position="192"/>
    </location>
</feature>
<organism evidence="2 3">
    <name type="scientific">Panacibacter ginsenosidivorans</name>
    <dbReference type="NCBI Taxonomy" id="1813871"/>
    <lineage>
        <taxon>Bacteria</taxon>
        <taxon>Pseudomonadati</taxon>
        <taxon>Bacteroidota</taxon>
        <taxon>Chitinophagia</taxon>
        <taxon>Chitinophagales</taxon>
        <taxon>Chitinophagaceae</taxon>
        <taxon>Panacibacter</taxon>
    </lineage>
</organism>
<dbReference type="EMBL" id="CP042435">
    <property type="protein sequence ID" value="QEC69153.1"/>
    <property type="molecule type" value="Genomic_DNA"/>
</dbReference>
<evidence type="ECO:0000313" key="3">
    <source>
        <dbReference type="Proteomes" id="UP000321533"/>
    </source>
</evidence>
<keyword evidence="1" id="KW-1133">Transmembrane helix</keyword>
<name>A0A5B8VDS3_9BACT</name>
<gene>
    <name evidence="2" type="ORF">FRZ67_18215</name>
</gene>
<dbReference type="RefSeq" id="WP_147191918.1">
    <property type="nucleotide sequence ID" value="NZ_CP042435.1"/>
</dbReference>